<evidence type="ECO:0000313" key="3">
    <source>
        <dbReference type="RGD" id="3980"/>
    </source>
</evidence>
<dbReference type="GO" id="GO:0004497">
    <property type="term" value="F:monooxygenase activity"/>
    <property type="evidence" value="ECO:0007669"/>
    <property type="project" value="UniProtKB-KW"/>
</dbReference>
<accession>A6HR33</accession>
<proteinExistence type="predicted"/>
<dbReference type="Proteomes" id="UP000234681">
    <property type="component" value="Chromosome 7"/>
</dbReference>
<keyword evidence="1" id="KW-0560">Oxidoreductase</keyword>
<name>A6HR33_RAT</name>
<reference evidence="1 2" key="1">
    <citation type="submission" date="2005-09" db="EMBL/GenBank/DDBJ databases">
        <authorList>
            <person name="Mural R.J."/>
            <person name="Li P.W."/>
            <person name="Adams M.D."/>
            <person name="Amanatides P.G."/>
            <person name="Baden-Tillson H."/>
            <person name="Barnstead M."/>
            <person name="Chin S.H."/>
            <person name="Dew I."/>
            <person name="Evans C.A."/>
            <person name="Ferriera S."/>
            <person name="Flanigan M."/>
            <person name="Fosler C."/>
            <person name="Glodek A."/>
            <person name="Gu Z."/>
            <person name="Holt R.A."/>
            <person name="Jennings D."/>
            <person name="Kraft C.L."/>
            <person name="Lu F."/>
            <person name="Nguyen T."/>
            <person name="Nusskern D.R."/>
            <person name="Pfannkoch C.M."/>
            <person name="Sitter C."/>
            <person name="Sutton G.G."/>
            <person name="Venter J.C."/>
            <person name="Wang Z."/>
            <person name="Woodage T."/>
            <person name="Zheng X.H."/>
            <person name="Zhong F."/>
        </authorList>
    </citation>
    <scope>NUCLEOTIDE SEQUENCE [LARGE SCALE GENOMIC DNA]</scope>
    <source>
        <strain>BN</strain>
        <strain evidence="2">Sprague-Dawley</strain>
    </source>
</reference>
<dbReference type="RGD" id="3980">
    <property type="gene designation" value="Ywhaz"/>
</dbReference>
<protein>
    <submittedName>
        <fullName evidence="1">Tyrosine 3-monooxygenase/tryptophan 5-monooxygenase activation protein, zeta polypeptide, isoform CRA_b</fullName>
    </submittedName>
</protein>
<sequence length="76" mass="9086">MTGLCYFYLNFYISHVVLCFNIRGVEPVNFRELLVFILRWPIWDVEFLHELHMFGIVSTFGPLWLQKGQCSNCFHV</sequence>
<keyword evidence="1" id="KW-0503">Monooxygenase</keyword>
<evidence type="ECO:0000313" key="1">
    <source>
        <dbReference type="EMBL" id="EDM16389.1"/>
    </source>
</evidence>
<evidence type="ECO:0000313" key="2">
    <source>
        <dbReference type="Proteomes" id="UP000234681"/>
    </source>
</evidence>
<gene>
    <name evidence="1 3" type="primary">Ywhaz</name>
    <name evidence="1" type="ORF">rCG_59534</name>
</gene>
<dbReference type="AlphaFoldDB" id="A6HR33"/>
<organism evidence="1 2">
    <name type="scientific">Rattus norvegicus</name>
    <name type="common">Rat</name>
    <dbReference type="NCBI Taxonomy" id="10116"/>
    <lineage>
        <taxon>Eukaryota</taxon>
        <taxon>Metazoa</taxon>
        <taxon>Chordata</taxon>
        <taxon>Craniata</taxon>
        <taxon>Vertebrata</taxon>
        <taxon>Euteleostomi</taxon>
        <taxon>Mammalia</taxon>
        <taxon>Eutheria</taxon>
        <taxon>Euarchontoglires</taxon>
        <taxon>Glires</taxon>
        <taxon>Rodentia</taxon>
        <taxon>Myomorpha</taxon>
        <taxon>Muroidea</taxon>
        <taxon>Muridae</taxon>
        <taxon>Murinae</taxon>
        <taxon>Rattus</taxon>
    </lineage>
</organism>
<dbReference type="EMBL" id="CH473950">
    <property type="protein sequence ID" value="EDM16389.1"/>
    <property type="molecule type" value="Genomic_DNA"/>
</dbReference>